<evidence type="ECO:0000313" key="4">
    <source>
        <dbReference type="EMBL" id="MXN18440.1"/>
    </source>
</evidence>
<evidence type="ECO:0000313" key="5">
    <source>
        <dbReference type="Proteomes" id="UP000477911"/>
    </source>
</evidence>
<dbReference type="InterPro" id="IPR016181">
    <property type="entry name" value="Acyl_CoA_acyltransferase"/>
</dbReference>
<feature type="domain" description="N-acetyltransferase" evidence="3">
    <location>
        <begin position="2"/>
        <end position="148"/>
    </location>
</feature>
<dbReference type="InterPro" id="IPR050832">
    <property type="entry name" value="Bact_Acetyltransf"/>
</dbReference>
<comment type="caution">
    <text evidence="4">The sequence shown here is derived from an EMBL/GenBank/DDBJ whole genome shotgun (WGS) entry which is preliminary data.</text>
</comment>
<dbReference type="InterPro" id="IPR000182">
    <property type="entry name" value="GNAT_dom"/>
</dbReference>
<dbReference type="SUPFAM" id="SSF55729">
    <property type="entry name" value="Acyl-CoA N-acyltransferases (Nat)"/>
    <property type="match status" value="1"/>
</dbReference>
<organism evidence="4 5">
    <name type="scientific">Pseudooceanicola albus</name>
    <dbReference type="NCBI Taxonomy" id="2692189"/>
    <lineage>
        <taxon>Bacteria</taxon>
        <taxon>Pseudomonadati</taxon>
        <taxon>Pseudomonadota</taxon>
        <taxon>Alphaproteobacteria</taxon>
        <taxon>Rhodobacterales</taxon>
        <taxon>Paracoccaceae</taxon>
        <taxon>Pseudooceanicola</taxon>
    </lineage>
</organism>
<accession>A0A6L7G4Y7</accession>
<dbReference type="PROSITE" id="PS51186">
    <property type="entry name" value="GNAT"/>
    <property type="match status" value="1"/>
</dbReference>
<dbReference type="Proteomes" id="UP000477911">
    <property type="component" value="Unassembled WGS sequence"/>
</dbReference>
<dbReference type="RefSeq" id="WP_160894569.1">
    <property type="nucleotide sequence ID" value="NZ_WUMU01000012.1"/>
</dbReference>
<reference evidence="4 5" key="1">
    <citation type="submission" date="2019-12" db="EMBL/GenBank/DDBJ databases">
        <authorList>
            <person name="Li M."/>
        </authorList>
    </citation>
    <scope>NUCLEOTIDE SEQUENCE [LARGE SCALE GENOMIC DNA]</scope>
    <source>
        <strain evidence="4 5">GBMRC 2024</strain>
    </source>
</reference>
<dbReference type="EMBL" id="WUMU01000012">
    <property type="protein sequence ID" value="MXN18440.1"/>
    <property type="molecule type" value="Genomic_DNA"/>
</dbReference>
<dbReference type="Pfam" id="PF00583">
    <property type="entry name" value="Acetyltransf_1"/>
    <property type="match status" value="1"/>
</dbReference>
<evidence type="ECO:0000259" key="3">
    <source>
        <dbReference type="PROSITE" id="PS51186"/>
    </source>
</evidence>
<name>A0A6L7G4Y7_9RHOB</name>
<keyword evidence="5" id="KW-1185">Reference proteome</keyword>
<evidence type="ECO:0000256" key="1">
    <source>
        <dbReference type="ARBA" id="ARBA00022679"/>
    </source>
</evidence>
<dbReference type="CDD" id="cd04301">
    <property type="entry name" value="NAT_SF"/>
    <property type="match status" value="1"/>
</dbReference>
<dbReference type="Gene3D" id="3.40.630.30">
    <property type="match status" value="1"/>
</dbReference>
<protein>
    <submittedName>
        <fullName evidence="4">GNAT family N-acetyltransferase</fullName>
    </submittedName>
</protein>
<dbReference type="AlphaFoldDB" id="A0A6L7G4Y7"/>
<gene>
    <name evidence="4" type="ORF">GR170_11390</name>
</gene>
<keyword evidence="1 4" id="KW-0808">Transferase</keyword>
<dbReference type="PANTHER" id="PTHR43877:SF2">
    <property type="entry name" value="AMINOALKYLPHOSPHONATE N-ACETYLTRANSFERASE-RELATED"/>
    <property type="match status" value="1"/>
</dbReference>
<sequence length="149" mass="16112">MVQIALADPESARPLLEASHALMQSLYNPEENHFLGFDALRQPDIRFFTATEAGRLLGCGALQIKEGYGEVKSFFTAPEARGRGIGTALLATIEATARAQSLPLLRLETGDALAAACRLYERAGFTRRPAFGAYPENGVSVFMEKPLAP</sequence>
<evidence type="ECO:0000256" key="2">
    <source>
        <dbReference type="ARBA" id="ARBA00023315"/>
    </source>
</evidence>
<dbReference type="GO" id="GO:0016747">
    <property type="term" value="F:acyltransferase activity, transferring groups other than amino-acyl groups"/>
    <property type="evidence" value="ECO:0007669"/>
    <property type="project" value="InterPro"/>
</dbReference>
<proteinExistence type="predicted"/>
<keyword evidence="2" id="KW-0012">Acyltransferase</keyword>
<dbReference type="PANTHER" id="PTHR43877">
    <property type="entry name" value="AMINOALKYLPHOSPHONATE N-ACETYLTRANSFERASE-RELATED-RELATED"/>
    <property type="match status" value="1"/>
</dbReference>